<keyword evidence="2" id="KW-1185">Reference proteome</keyword>
<dbReference type="AlphaFoldDB" id="A0AAD1T0Z1"/>
<gene>
    <name evidence="1" type="ORF">PECUL_23A016894</name>
</gene>
<evidence type="ECO:0000313" key="1">
    <source>
        <dbReference type="EMBL" id="CAH2313871.1"/>
    </source>
</evidence>
<dbReference type="EMBL" id="OW240920">
    <property type="protein sequence ID" value="CAH2313871.1"/>
    <property type="molecule type" value="Genomic_DNA"/>
</dbReference>
<reference evidence="1" key="1">
    <citation type="submission" date="2022-03" db="EMBL/GenBank/DDBJ databases">
        <authorList>
            <person name="Alioto T."/>
            <person name="Alioto T."/>
            <person name="Gomez Garrido J."/>
        </authorList>
    </citation>
    <scope>NUCLEOTIDE SEQUENCE</scope>
</reference>
<sequence>MFDWAKDVNLFGRKLALHALHEKINLKKVKELGLSPEDNAVYKLLTDLYSEQETSNSLTNFKPPSWFTPNLKEFPYIDLFVQICTNELEGQIPQQSYIPNLKIERQALQELCSASEVIIKSSDKGGNIVLMQRDQYINMCMQHLTDESAYQILKADPTKKFLMELQSLAQGALTDNTITQNEYRFIVS</sequence>
<name>A0AAD1T0Z1_PELCU</name>
<evidence type="ECO:0000313" key="2">
    <source>
        <dbReference type="Proteomes" id="UP001295444"/>
    </source>
</evidence>
<organism evidence="1 2">
    <name type="scientific">Pelobates cultripes</name>
    <name type="common">Western spadefoot toad</name>
    <dbReference type="NCBI Taxonomy" id="61616"/>
    <lineage>
        <taxon>Eukaryota</taxon>
        <taxon>Metazoa</taxon>
        <taxon>Chordata</taxon>
        <taxon>Craniata</taxon>
        <taxon>Vertebrata</taxon>
        <taxon>Euteleostomi</taxon>
        <taxon>Amphibia</taxon>
        <taxon>Batrachia</taxon>
        <taxon>Anura</taxon>
        <taxon>Pelobatoidea</taxon>
        <taxon>Pelobatidae</taxon>
        <taxon>Pelobates</taxon>
    </lineage>
</organism>
<dbReference type="Proteomes" id="UP001295444">
    <property type="component" value="Chromosome 09"/>
</dbReference>
<accession>A0AAD1T0Z1</accession>
<proteinExistence type="predicted"/>
<protein>
    <submittedName>
        <fullName evidence="1">Uncharacterized protein</fullName>
    </submittedName>
</protein>